<organism evidence="8 9">
    <name type="scientific">Corynebacterium oculi</name>
    <dbReference type="NCBI Taxonomy" id="1544416"/>
    <lineage>
        <taxon>Bacteria</taxon>
        <taxon>Bacillati</taxon>
        <taxon>Actinomycetota</taxon>
        <taxon>Actinomycetes</taxon>
        <taxon>Mycobacteriales</taxon>
        <taxon>Corynebacteriaceae</taxon>
        <taxon>Corynebacterium</taxon>
    </lineage>
</organism>
<protein>
    <recommendedName>
        <fullName evidence="10">Secreted protein</fullName>
    </recommendedName>
</protein>
<evidence type="ECO:0000313" key="8">
    <source>
        <dbReference type="EMBL" id="KQB84956.1"/>
    </source>
</evidence>
<evidence type="ECO:0000256" key="2">
    <source>
        <dbReference type="ARBA" id="ARBA00022729"/>
    </source>
</evidence>
<dbReference type="PATRIC" id="fig|1544416.3.peg.88"/>
<evidence type="ECO:0000256" key="4">
    <source>
        <dbReference type="ARBA" id="ARBA00023139"/>
    </source>
</evidence>
<name>A0A0Q0UAV6_9CORY</name>
<keyword evidence="4" id="KW-0564">Palmitate</keyword>
<dbReference type="RefSeq" id="WP_055121360.1">
    <property type="nucleotide sequence ID" value="NZ_LKST01000001.1"/>
</dbReference>
<comment type="caution">
    <text evidence="8">The sequence shown here is derived from an EMBL/GenBank/DDBJ whole genome shotgun (WGS) entry which is preliminary data.</text>
</comment>
<dbReference type="AlphaFoldDB" id="A0A0Q0UAV6"/>
<reference evidence="8 9" key="1">
    <citation type="submission" date="2015-10" db="EMBL/GenBank/DDBJ databases">
        <title>Corynebacteirum lowii and Corynebacterium oculi species nova, derived from human clinical disease and and emended description of Corynebacterium mastiditis.</title>
        <authorList>
            <person name="Bernard K."/>
            <person name="Pacheco A.L."/>
            <person name="Mcdougall C."/>
            <person name="Burtx T."/>
            <person name="Weibe D."/>
            <person name="Tyler S."/>
            <person name="Olson A.B."/>
            <person name="Cnockaert M."/>
            <person name="Eguchi H."/>
            <person name="Kuwahara T."/>
            <person name="Nakayama-Imaohji H."/>
            <person name="Boudewijins M."/>
            <person name="Van Hoecke F."/>
            <person name="Bernier A.-M."/>
            <person name="Vandamme P."/>
        </authorList>
    </citation>
    <scope>NUCLEOTIDE SEQUENCE [LARGE SCALE GENOMIC DNA]</scope>
    <source>
        <strain evidence="8 9">NML 130210</strain>
    </source>
</reference>
<keyword evidence="3" id="KW-0472">Membrane</keyword>
<keyword evidence="5" id="KW-0449">Lipoprotein</keyword>
<keyword evidence="2 7" id="KW-0732">Signal</keyword>
<keyword evidence="1" id="KW-1003">Cell membrane</keyword>
<evidence type="ECO:0008006" key="10">
    <source>
        <dbReference type="Google" id="ProtNLM"/>
    </source>
</evidence>
<evidence type="ECO:0000256" key="5">
    <source>
        <dbReference type="ARBA" id="ARBA00023288"/>
    </source>
</evidence>
<feature type="compositionally biased region" description="Low complexity" evidence="6">
    <location>
        <begin position="48"/>
        <end position="66"/>
    </location>
</feature>
<gene>
    <name evidence="8" type="ORF">Cocul_00087</name>
</gene>
<accession>A0A0Q0UAV6</accession>
<dbReference type="Proteomes" id="UP000050517">
    <property type="component" value="Unassembled WGS sequence"/>
</dbReference>
<dbReference type="Pfam" id="PF14041">
    <property type="entry name" value="Lipoprotein_21"/>
    <property type="match status" value="1"/>
</dbReference>
<feature type="region of interest" description="Disordered" evidence="6">
    <location>
        <begin position="29"/>
        <end position="73"/>
    </location>
</feature>
<evidence type="ECO:0000256" key="7">
    <source>
        <dbReference type="SAM" id="SignalP"/>
    </source>
</evidence>
<feature type="signal peptide" evidence="7">
    <location>
        <begin position="1"/>
        <end position="26"/>
    </location>
</feature>
<dbReference type="EMBL" id="LKST01000001">
    <property type="protein sequence ID" value="KQB84956.1"/>
    <property type="molecule type" value="Genomic_DNA"/>
</dbReference>
<evidence type="ECO:0000256" key="6">
    <source>
        <dbReference type="SAM" id="MobiDB-lite"/>
    </source>
</evidence>
<feature type="chain" id="PRO_5038631890" description="Secreted protein" evidence="7">
    <location>
        <begin position="27"/>
        <end position="390"/>
    </location>
</feature>
<dbReference type="PROSITE" id="PS51257">
    <property type="entry name" value="PROKAR_LIPOPROTEIN"/>
    <property type="match status" value="1"/>
</dbReference>
<evidence type="ECO:0000256" key="3">
    <source>
        <dbReference type="ARBA" id="ARBA00023136"/>
    </source>
</evidence>
<evidence type="ECO:0000313" key="9">
    <source>
        <dbReference type="Proteomes" id="UP000050517"/>
    </source>
</evidence>
<proteinExistence type="predicted"/>
<dbReference type="OrthoDB" id="4402136at2"/>
<evidence type="ECO:0000256" key="1">
    <source>
        <dbReference type="ARBA" id="ARBA00022475"/>
    </source>
</evidence>
<sequence>MRLRPRSLTLASTASALCITALTLSACGSPQEDTEATPAAPTSLARVAKPSPSTSAATTTETTTSAPKEEPKKNCREILLSDTALRPILGAPIVPTFAEGAESPGLGAATWGYLGQVADNHFDPCKELSWVTFPGVEGDLENPNAENAFSTIMFFHKDELITAPMPAQVGAVVDVHRRSDSELEVTTTRRDAEGESTTLVRYKGGKFQITSDNPEDALVHPATRLDVSGVTPPIASRLYNVGSVHRDGYDQEITSAQGAASDAVLIDVDRALRVSCVVEEAPLCQAADLEEADWIPGTTDAASGVAIYDQDAEYHANQVRVLTTDPMQAQAVEGQMAQVTTVADVGRGERVLFDGYIFDTTHEGEVRIYASEDAESAAWLNAKDYGVVKR</sequence>
<dbReference type="InterPro" id="IPR025971">
    <property type="entry name" value="LppP/LprE"/>
</dbReference>
<keyword evidence="9" id="KW-1185">Reference proteome</keyword>